<evidence type="ECO:0000313" key="1">
    <source>
        <dbReference type="EMBL" id="OOK74993.1"/>
    </source>
</evidence>
<organism evidence="1 2">
    <name type="scientific">Mycobacterium kansasii</name>
    <dbReference type="NCBI Taxonomy" id="1768"/>
    <lineage>
        <taxon>Bacteria</taxon>
        <taxon>Bacillati</taxon>
        <taxon>Actinomycetota</taxon>
        <taxon>Actinomycetes</taxon>
        <taxon>Mycobacteriales</taxon>
        <taxon>Mycobacteriaceae</taxon>
        <taxon>Mycobacterium</taxon>
    </lineage>
</organism>
<comment type="caution">
    <text evidence="1">The sequence shown here is derived from an EMBL/GenBank/DDBJ whole genome shotgun (WGS) entry which is preliminary data.</text>
</comment>
<protein>
    <submittedName>
        <fullName evidence="1">Uncharacterized protein</fullName>
    </submittedName>
</protein>
<proteinExistence type="predicted"/>
<dbReference type="Proteomes" id="UP000188532">
    <property type="component" value="Unassembled WGS sequence"/>
</dbReference>
<dbReference type="AlphaFoldDB" id="A0A1V3X6Z0"/>
<dbReference type="EMBL" id="MVBN01000004">
    <property type="protein sequence ID" value="OOK74993.1"/>
    <property type="molecule type" value="Genomic_DNA"/>
</dbReference>
<gene>
    <name evidence="1" type="ORF">BZL29_4533</name>
</gene>
<reference evidence="1 2" key="1">
    <citation type="submission" date="2017-02" db="EMBL/GenBank/DDBJ databases">
        <title>Complete genome sequences of Mycobacterium kansasii strains isolated from rhesus macaques.</title>
        <authorList>
            <person name="Panda A."/>
            <person name="Nagaraj S."/>
            <person name="Zhao X."/>
            <person name="Tettelin H."/>
            <person name="Detolla L.J."/>
        </authorList>
    </citation>
    <scope>NUCLEOTIDE SEQUENCE [LARGE SCALE GENOMIC DNA]</scope>
    <source>
        <strain evidence="1 2">11-3469</strain>
    </source>
</reference>
<sequence>MQRSSQTAQFLFIGRCAATVHEGRGTDSLTSHLMSASGKVF</sequence>
<evidence type="ECO:0000313" key="2">
    <source>
        <dbReference type="Proteomes" id="UP000188532"/>
    </source>
</evidence>
<name>A0A1V3X6Z0_MYCKA</name>
<accession>A0A1V3X6Z0</accession>